<protein>
    <submittedName>
        <fullName evidence="3">CAP domain-containing protein</fullName>
    </submittedName>
</protein>
<proteinExistence type="predicted"/>
<dbReference type="PANTHER" id="PTHR31157:SF1">
    <property type="entry name" value="SCP DOMAIN-CONTAINING PROTEIN"/>
    <property type="match status" value="1"/>
</dbReference>
<dbReference type="EMBL" id="JBFTEZ010000002">
    <property type="protein sequence ID" value="MEX6464422.1"/>
    <property type="molecule type" value="Genomic_DNA"/>
</dbReference>
<dbReference type="Gene3D" id="3.40.33.10">
    <property type="entry name" value="CAP"/>
    <property type="match status" value="1"/>
</dbReference>
<evidence type="ECO:0000313" key="3">
    <source>
        <dbReference type="EMBL" id="MEX6464422.1"/>
    </source>
</evidence>
<dbReference type="Proteomes" id="UP001560293">
    <property type="component" value="Unassembled WGS sequence"/>
</dbReference>
<dbReference type="CDD" id="cd05379">
    <property type="entry name" value="CAP_bacterial"/>
    <property type="match status" value="1"/>
</dbReference>
<dbReference type="InterPro" id="IPR014044">
    <property type="entry name" value="CAP_dom"/>
</dbReference>
<reference evidence="4" key="1">
    <citation type="submission" date="2024-07" db="EMBL/GenBank/DDBJ databases">
        <title>Pseudomonas strain that inhibits Aeromonas fish pathogens.</title>
        <authorList>
            <person name="Wildschutte H."/>
        </authorList>
    </citation>
    <scope>NUCLEOTIDE SEQUENCE [LARGE SCALE GENOMIC DNA]</scope>
    <source>
        <strain evidence="4">n60</strain>
    </source>
</reference>
<dbReference type="PANTHER" id="PTHR31157">
    <property type="entry name" value="SCP DOMAIN-CONTAINING PROTEIN"/>
    <property type="match status" value="1"/>
</dbReference>
<dbReference type="RefSeq" id="WP_061229768.1">
    <property type="nucleotide sequence ID" value="NZ_JBFTEZ010000002.1"/>
</dbReference>
<organism evidence="3 4">
    <name type="scientific">Dietzia cinnamea</name>
    <dbReference type="NCBI Taxonomy" id="321318"/>
    <lineage>
        <taxon>Bacteria</taxon>
        <taxon>Bacillati</taxon>
        <taxon>Actinomycetota</taxon>
        <taxon>Actinomycetes</taxon>
        <taxon>Mycobacteriales</taxon>
        <taxon>Dietziaceae</taxon>
        <taxon>Dietzia</taxon>
    </lineage>
</organism>
<accession>A0ABV3YIU1</accession>
<gene>
    <name evidence="3" type="ORF">AB6N35_08710</name>
</gene>
<feature type="signal peptide" evidence="1">
    <location>
        <begin position="1"/>
        <end position="23"/>
    </location>
</feature>
<comment type="caution">
    <text evidence="3">The sequence shown here is derived from an EMBL/GenBank/DDBJ whole genome shotgun (WGS) entry which is preliminary data.</text>
</comment>
<dbReference type="SUPFAM" id="SSF55797">
    <property type="entry name" value="PR-1-like"/>
    <property type="match status" value="1"/>
</dbReference>
<evidence type="ECO:0000256" key="1">
    <source>
        <dbReference type="SAM" id="SignalP"/>
    </source>
</evidence>
<keyword evidence="1" id="KW-0732">Signal</keyword>
<evidence type="ECO:0000259" key="2">
    <source>
        <dbReference type="Pfam" id="PF00188"/>
    </source>
</evidence>
<sequence>MRRIVRHRVRAVAVAAATLTVLAAPITGAQSLEFTMAAPAPCESASAAELTQVVNEIHEHTNRERAAAAVAPVKRLDSLDGIAQTWSEQMATENRMYHNPGIRAQVTAAYPGQWRSYGENVLQNWCGASGETLVRQWMNSPPHRVNLLNPAHTHLGVGADVADSRKLYSTQNFVSLR</sequence>
<feature type="domain" description="SCP" evidence="2">
    <location>
        <begin position="59"/>
        <end position="173"/>
    </location>
</feature>
<dbReference type="InterPro" id="IPR035940">
    <property type="entry name" value="CAP_sf"/>
</dbReference>
<evidence type="ECO:0000313" key="4">
    <source>
        <dbReference type="Proteomes" id="UP001560293"/>
    </source>
</evidence>
<feature type="chain" id="PRO_5045257307" evidence="1">
    <location>
        <begin position="24"/>
        <end position="177"/>
    </location>
</feature>
<keyword evidence="4" id="KW-1185">Reference proteome</keyword>
<name>A0ABV3YIU1_9ACTN</name>
<dbReference type="Pfam" id="PF00188">
    <property type="entry name" value="CAP"/>
    <property type="match status" value="1"/>
</dbReference>